<dbReference type="GO" id="GO:0005739">
    <property type="term" value="C:mitochondrion"/>
    <property type="evidence" value="ECO:0007669"/>
    <property type="project" value="TreeGrafter"/>
</dbReference>
<evidence type="ECO:0000313" key="6">
    <source>
        <dbReference type="Proteomes" id="UP001168146"/>
    </source>
</evidence>
<dbReference type="InterPro" id="IPR023393">
    <property type="entry name" value="START-like_dom_sf"/>
</dbReference>
<protein>
    <submittedName>
        <fullName evidence="5">Coenzyme Q-binding protein coq10, mitochondrial</fullName>
    </submittedName>
</protein>
<accession>A0AAN6FWX9</accession>
<evidence type="ECO:0000259" key="4">
    <source>
        <dbReference type="Pfam" id="PF03364"/>
    </source>
</evidence>
<dbReference type="Gene3D" id="3.30.530.20">
    <property type="match status" value="1"/>
</dbReference>
<dbReference type="PANTHER" id="PTHR12901">
    <property type="entry name" value="SPERM PROTEIN HOMOLOG"/>
    <property type="match status" value="1"/>
</dbReference>
<gene>
    <name evidence="5" type="primary">COQ10_1</name>
    <name evidence="5" type="ORF">LTR82_002698</name>
</gene>
<dbReference type="Proteomes" id="UP001168146">
    <property type="component" value="Unassembled WGS sequence"/>
</dbReference>
<organism evidence="5 6">
    <name type="scientific">Friedmanniomyces endolithicus</name>
    <dbReference type="NCBI Taxonomy" id="329885"/>
    <lineage>
        <taxon>Eukaryota</taxon>
        <taxon>Fungi</taxon>
        <taxon>Dikarya</taxon>
        <taxon>Ascomycota</taxon>
        <taxon>Pezizomycotina</taxon>
        <taxon>Dothideomycetes</taxon>
        <taxon>Dothideomycetidae</taxon>
        <taxon>Mycosphaerellales</taxon>
        <taxon>Teratosphaeriaceae</taxon>
        <taxon>Friedmanniomyces</taxon>
    </lineage>
</organism>
<comment type="subunit">
    <text evidence="2">Interacts with coenzyme Q.</text>
</comment>
<comment type="caution">
    <text evidence="5">The sequence shown here is derived from an EMBL/GenBank/DDBJ whole genome shotgun (WGS) entry which is preliminary data.</text>
</comment>
<sequence>MQSLRPASNSLLQTATRTTPALSCRTAFAADHQRQQQQRRHFINPFAGPQSLLATRTLPYPSKLIYSIISDVENYSTFLPYCQSSTVTRTSQPAPNGKTYPEEAKLVIGFNGDVSESFTSRVYCVPETIVEAASGRTETQLSPDEIAHHSARPQNSNDDASRGDTVLTHLMTRWTLRQYPYKPPPASALHPETVHNNHHETSEIPSQEKTDVTLAVEFQFANPVYAALSSAAAPRVAEKMIDAFEKRVKAVMEGPGYAAAESRYK</sequence>
<evidence type="ECO:0000256" key="2">
    <source>
        <dbReference type="ARBA" id="ARBA00011814"/>
    </source>
</evidence>
<dbReference type="GO" id="GO:0045333">
    <property type="term" value="P:cellular respiration"/>
    <property type="evidence" value="ECO:0007669"/>
    <property type="project" value="InterPro"/>
</dbReference>
<evidence type="ECO:0000256" key="3">
    <source>
        <dbReference type="ARBA" id="ARBA00024947"/>
    </source>
</evidence>
<dbReference type="SUPFAM" id="SSF55961">
    <property type="entry name" value="Bet v1-like"/>
    <property type="match status" value="1"/>
</dbReference>
<name>A0AAN6FWX9_9PEZI</name>
<dbReference type="EMBL" id="JASUXU010000005">
    <property type="protein sequence ID" value="KAK0325953.1"/>
    <property type="molecule type" value="Genomic_DNA"/>
</dbReference>
<dbReference type="InterPro" id="IPR044996">
    <property type="entry name" value="COQ10-like"/>
</dbReference>
<comment type="similarity">
    <text evidence="1">Belongs to the COQ10 family.</text>
</comment>
<dbReference type="AlphaFoldDB" id="A0AAN6FWX9"/>
<dbReference type="Pfam" id="PF03364">
    <property type="entry name" value="Polyketide_cyc"/>
    <property type="match status" value="1"/>
</dbReference>
<comment type="function">
    <text evidence="3">Required for the function of coenzyme Q in the respiratory chain. May serve as a chaperone or may be involved in the transport of Q6 from its site of synthesis to the catalytic sites of the respiratory complexes.</text>
</comment>
<reference evidence="5" key="1">
    <citation type="submission" date="2021-12" db="EMBL/GenBank/DDBJ databases">
        <title>Black yeast isolated from Biological Soil Crust.</title>
        <authorList>
            <person name="Kurbessoian T."/>
        </authorList>
    </citation>
    <scope>NUCLEOTIDE SEQUENCE</scope>
    <source>
        <strain evidence="5">CCFEE 5208</strain>
    </source>
</reference>
<evidence type="ECO:0000313" key="5">
    <source>
        <dbReference type="EMBL" id="KAK0325953.1"/>
    </source>
</evidence>
<feature type="domain" description="Coenzyme Q-binding protein COQ10 START" evidence="4">
    <location>
        <begin position="58"/>
        <end position="245"/>
    </location>
</feature>
<dbReference type="PANTHER" id="PTHR12901:SF10">
    <property type="entry name" value="COENZYME Q-BINDING PROTEIN COQ10, MITOCHONDRIAL"/>
    <property type="match status" value="1"/>
</dbReference>
<evidence type="ECO:0000256" key="1">
    <source>
        <dbReference type="ARBA" id="ARBA00006885"/>
    </source>
</evidence>
<proteinExistence type="inferred from homology"/>
<dbReference type="CDD" id="cd07813">
    <property type="entry name" value="COQ10p_like"/>
    <property type="match status" value="1"/>
</dbReference>
<dbReference type="GO" id="GO:0048039">
    <property type="term" value="F:ubiquinone binding"/>
    <property type="evidence" value="ECO:0007669"/>
    <property type="project" value="InterPro"/>
</dbReference>
<dbReference type="InterPro" id="IPR005031">
    <property type="entry name" value="COQ10_START"/>
</dbReference>